<reference evidence="2" key="1">
    <citation type="journal article" date="2020" name="Nature">
        <title>Giant virus diversity and host interactions through global metagenomics.</title>
        <authorList>
            <person name="Schulz F."/>
            <person name="Roux S."/>
            <person name="Paez-Espino D."/>
            <person name="Jungbluth S."/>
            <person name="Walsh D.A."/>
            <person name="Denef V.J."/>
            <person name="McMahon K.D."/>
            <person name="Konstantinidis K.T."/>
            <person name="Eloe-Fadrosh E.A."/>
            <person name="Kyrpides N.C."/>
            <person name="Woyke T."/>
        </authorList>
    </citation>
    <scope>NUCLEOTIDE SEQUENCE</scope>
    <source>
        <strain evidence="2">GVMAG-M-3300027833-11</strain>
    </source>
</reference>
<dbReference type="AlphaFoldDB" id="A0A6C0LHX2"/>
<feature type="domain" description="NFACT RNA-binding" evidence="1">
    <location>
        <begin position="7"/>
        <end position="75"/>
    </location>
</feature>
<dbReference type="Pfam" id="PF05670">
    <property type="entry name" value="NFACT-R_1"/>
    <property type="match status" value="1"/>
</dbReference>
<accession>A0A6C0LHX2</accession>
<protein>
    <recommendedName>
        <fullName evidence="1">NFACT RNA-binding domain-containing protein</fullName>
    </recommendedName>
</protein>
<evidence type="ECO:0000259" key="1">
    <source>
        <dbReference type="Pfam" id="PF05670"/>
    </source>
</evidence>
<sequence>MKEILYEGYTIYVGENANENQELVVNGNPNDYWAHISGHPSAHAVICNPNSDRVHSKVIKRACCIIKSSNNKCKSIPKLQFDVCRISNINTTDTPGLVELIEQPKKITV</sequence>
<name>A0A6C0LHX2_9ZZZZ</name>
<dbReference type="InterPro" id="IPR008532">
    <property type="entry name" value="NFACT_RNA-bd"/>
</dbReference>
<organism evidence="2">
    <name type="scientific">viral metagenome</name>
    <dbReference type="NCBI Taxonomy" id="1070528"/>
    <lineage>
        <taxon>unclassified sequences</taxon>
        <taxon>metagenomes</taxon>
        <taxon>organismal metagenomes</taxon>
    </lineage>
</organism>
<evidence type="ECO:0000313" key="2">
    <source>
        <dbReference type="EMBL" id="QHU30097.1"/>
    </source>
</evidence>
<dbReference type="EMBL" id="MN740503">
    <property type="protein sequence ID" value="QHU30097.1"/>
    <property type="molecule type" value="Genomic_DNA"/>
</dbReference>
<proteinExistence type="predicted"/>